<comment type="caution">
    <text evidence="1">The sequence shown here is derived from an EMBL/GenBank/DDBJ whole genome shotgun (WGS) entry which is preliminary data.</text>
</comment>
<evidence type="ECO:0000313" key="2">
    <source>
        <dbReference type="Proteomes" id="UP001500582"/>
    </source>
</evidence>
<gene>
    <name evidence="1" type="ORF">GCM10023149_28170</name>
</gene>
<reference evidence="2" key="1">
    <citation type="journal article" date="2019" name="Int. J. Syst. Evol. Microbiol.">
        <title>The Global Catalogue of Microorganisms (GCM) 10K type strain sequencing project: providing services to taxonomists for standard genome sequencing and annotation.</title>
        <authorList>
            <consortium name="The Broad Institute Genomics Platform"/>
            <consortium name="The Broad Institute Genome Sequencing Center for Infectious Disease"/>
            <person name="Wu L."/>
            <person name="Ma J."/>
        </authorList>
    </citation>
    <scope>NUCLEOTIDE SEQUENCE [LARGE SCALE GENOMIC DNA]</scope>
    <source>
        <strain evidence="2">JCM 17705</strain>
    </source>
</reference>
<accession>A0ABP8GJU5</accession>
<keyword evidence="2" id="KW-1185">Reference proteome</keyword>
<protein>
    <recommendedName>
        <fullName evidence="3">Lipoprotein</fullName>
    </recommendedName>
</protein>
<proteinExistence type="predicted"/>
<dbReference type="Proteomes" id="UP001500582">
    <property type="component" value="Unassembled WGS sequence"/>
</dbReference>
<name>A0ABP8GJU5_9SPHI</name>
<dbReference type="RefSeq" id="WP_345211738.1">
    <property type="nucleotide sequence ID" value="NZ_BAABFT010000006.1"/>
</dbReference>
<dbReference type="EMBL" id="BAABFT010000006">
    <property type="protein sequence ID" value="GAA4325685.1"/>
    <property type="molecule type" value="Genomic_DNA"/>
</dbReference>
<sequence>MKNIAFCFILITFCLASCVDKKESDVADRPSHDEVIPDSLSVETFTTAGIQIDSSAYVMYPLSLDEKQAEYDEYSSSKRSGGYNYWNITFYNTETKEYHLLSADRKMSIESYSFLDEDAITDKDTLIYYDVKVTDYNKDGKLNLEDPSYLFISNKTGNNFRQISPDGYHVTNWKVTRQTGKILISARADTNRDKKFDGEDSTIPFIYDVKTGTIAVPVFNKNFFESTNKLFDKLWPKKQDK</sequence>
<evidence type="ECO:0000313" key="1">
    <source>
        <dbReference type="EMBL" id="GAA4325685.1"/>
    </source>
</evidence>
<evidence type="ECO:0008006" key="3">
    <source>
        <dbReference type="Google" id="ProtNLM"/>
    </source>
</evidence>
<organism evidence="1 2">
    <name type="scientific">Mucilaginibacter gynuensis</name>
    <dbReference type="NCBI Taxonomy" id="1302236"/>
    <lineage>
        <taxon>Bacteria</taxon>
        <taxon>Pseudomonadati</taxon>
        <taxon>Bacteroidota</taxon>
        <taxon>Sphingobacteriia</taxon>
        <taxon>Sphingobacteriales</taxon>
        <taxon>Sphingobacteriaceae</taxon>
        <taxon>Mucilaginibacter</taxon>
    </lineage>
</organism>